<dbReference type="WBParaSite" id="HPBE_0001726201-mRNA-1">
    <property type="protein sequence ID" value="HPBE_0001726201-mRNA-1"/>
    <property type="gene ID" value="HPBE_0001726201"/>
</dbReference>
<reference evidence="4" key="2">
    <citation type="submission" date="2019-09" db="UniProtKB">
        <authorList>
            <consortium name="WormBaseParasite"/>
        </authorList>
    </citation>
    <scope>IDENTIFICATION</scope>
</reference>
<keyword evidence="3" id="KW-1185">Reference proteome</keyword>
<evidence type="ECO:0000313" key="3">
    <source>
        <dbReference type="Proteomes" id="UP000050761"/>
    </source>
</evidence>
<reference evidence="2 3" key="1">
    <citation type="submission" date="2018-11" db="EMBL/GenBank/DDBJ databases">
        <authorList>
            <consortium name="Pathogen Informatics"/>
        </authorList>
    </citation>
    <scope>NUCLEOTIDE SEQUENCE [LARGE SCALE GENOMIC DNA]</scope>
</reference>
<evidence type="ECO:0000313" key="4">
    <source>
        <dbReference type="WBParaSite" id="HPBE_0001726201-mRNA-1"/>
    </source>
</evidence>
<feature type="compositionally biased region" description="Polar residues" evidence="1">
    <location>
        <begin position="49"/>
        <end position="58"/>
    </location>
</feature>
<evidence type="ECO:0000256" key="1">
    <source>
        <dbReference type="SAM" id="MobiDB-lite"/>
    </source>
</evidence>
<proteinExistence type="predicted"/>
<evidence type="ECO:0000313" key="2">
    <source>
        <dbReference type="EMBL" id="VDP08386.1"/>
    </source>
</evidence>
<name>A0A183G6E1_HELPZ</name>
<gene>
    <name evidence="2" type="ORF">HPBE_LOCUS17261</name>
</gene>
<accession>A0A183G6E1</accession>
<feature type="compositionally biased region" description="Polar residues" evidence="1">
    <location>
        <begin position="13"/>
        <end position="39"/>
    </location>
</feature>
<dbReference type="EMBL" id="UZAH01029898">
    <property type="protein sequence ID" value="VDP08386.1"/>
    <property type="molecule type" value="Genomic_DNA"/>
</dbReference>
<dbReference type="Proteomes" id="UP000050761">
    <property type="component" value="Unassembled WGS sequence"/>
</dbReference>
<protein>
    <submittedName>
        <fullName evidence="4">HIPK3</fullName>
    </submittedName>
</protein>
<organism evidence="3 4">
    <name type="scientific">Heligmosomoides polygyrus</name>
    <name type="common">Parasitic roundworm</name>
    <dbReference type="NCBI Taxonomy" id="6339"/>
    <lineage>
        <taxon>Eukaryota</taxon>
        <taxon>Metazoa</taxon>
        <taxon>Ecdysozoa</taxon>
        <taxon>Nematoda</taxon>
        <taxon>Chromadorea</taxon>
        <taxon>Rhabditida</taxon>
        <taxon>Rhabditina</taxon>
        <taxon>Rhabditomorpha</taxon>
        <taxon>Strongyloidea</taxon>
        <taxon>Heligmosomidae</taxon>
        <taxon>Heligmosomoides</taxon>
    </lineage>
</organism>
<feature type="region of interest" description="Disordered" evidence="1">
    <location>
        <begin position="1"/>
        <end position="111"/>
    </location>
</feature>
<dbReference type="AlphaFoldDB" id="A0A183G6E1"/>
<sequence>MDTSGRSQRRNGALNSAKSTGTQKSGAIKATSTTAARSTENVRRRDIETTSPAAGKSTETVKNRDIKPTPPIVAKSTKNSKNRDVQSTSPAAAKSTKNSKDRNVKPTSPMDPYKCGGCAQVTRITKRRLLLEGLDQALGKVKEAGESLTVEGVDSENSEDSDILCGRDALLLQDSCRD</sequence>
<accession>A0A3P8EMM8</accession>